<dbReference type="GO" id="GO:0005886">
    <property type="term" value="C:plasma membrane"/>
    <property type="evidence" value="ECO:0007669"/>
    <property type="project" value="UniProtKB-SubCell"/>
</dbReference>
<feature type="transmembrane region" description="Helical" evidence="8">
    <location>
        <begin position="128"/>
        <end position="148"/>
    </location>
</feature>
<keyword evidence="11" id="KW-1185">Reference proteome</keyword>
<evidence type="ECO:0000256" key="6">
    <source>
        <dbReference type="ARBA" id="ARBA00022989"/>
    </source>
</evidence>
<dbReference type="Pfam" id="PF13231">
    <property type="entry name" value="PMT_2"/>
    <property type="match status" value="1"/>
</dbReference>
<sequence>MGPCGRDRRGDRGRVELCGVLDPRLARAVTARSALGWLGALTLVRLLVAWRMPVTPDEAYYRVWSHALAGGYPDHPPMVALWIAAGRWLAGDTALGIRLLGPLAVAAGSLLVVGAARDIMPTTTGGQGPVRAAALLNATLALGVGGVVMTPDSPLLFFLCLALFALGRLLATGRGAWWLLAGGAFGAAFESKYTAVLPVAGVGVWLLACARGRRWLVTPWVWLGGLAGAIVCVPVVLWNARNDWVSFLRQGGRVGVFKPERAVQFLGELIGGQIGLATPLVFVLFVLGGIQLWRMARRDGGAALLAAMIGVPTAVFVFHALGDRVQANWPVLIYPFLALPAGYAAAGSVGWARRLWRPASVCGVAMAGAVYGQGLWSILPLSPHHDVVLRQTGGWPALARSVEAARRPDEVVLADEYGLASELALYGVSGVVAGPDPRWRTFALPHPAATQALLVRSERRRDALPQGVGPGEDAGEIARVQAGKQIDRYRLYHVRIEADPARGPLMSEIPAAR</sequence>
<evidence type="ECO:0000313" key="11">
    <source>
        <dbReference type="Proteomes" id="UP000585665"/>
    </source>
</evidence>
<evidence type="ECO:0000256" key="8">
    <source>
        <dbReference type="SAM" id="Phobius"/>
    </source>
</evidence>
<keyword evidence="6 8" id="KW-1133">Transmembrane helix</keyword>
<keyword evidence="4 10" id="KW-0808">Transferase</keyword>
<evidence type="ECO:0000259" key="9">
    <source>
        <dbReference type="Pfam" id="PF13231"/>
    </source>
</evidence>
<evidence type="ECO:0000256" key="3">
    <source>
        <dbReference type="ARBA" id="ARBA00022676"/>
    </source>
</evidence>
<evidence type="ECO:0000256" key="5">
    <source>
        <dbReference type="ARBA" id="ARBA00022692"/>
    </source>
</evidence>
<organism evidence="10 11">
    <name type="scientific">Ameyamaea chiangmaiensis</name>
    <dbReference type="NCBI Taxonomy" id="442969"/>
    <lineage>
        <taxon>Bacteria</taxon>
        <taxon>Pseudomonadati</taxon>
        <taxon>Pseudomonadota</taxon>
        <taxon>Alphaproteobacteria</taxon>
        <taxon>Acetobacterales</taxon>
        <taxon>Acetobacteraceae</taxon>
        <taxon>Ameyamaea</taxon>
    </lineage>
</organism>
<accession>A0A850P5P0</accession>
<name>A0A850P5P0_9PROT</name>
<dbReference type="AlphaFoldDB" id="A0A850P5P0"/>
<feature type="transmembrane region" description="Helical" evidence="8">
    <location>
        <begin position="269"/>
        <end position="290"/>
    </location>
</feature>
<dbReference type="PANTHER" id="PTHR33908">
    <property type="entry name" value="MANNOSYLTRANSFERASE YKCB-RELATED"/>
    <property type="match status" value="1"/>
</dbReference>
<dbReference type="GO" id="GO:0016763">
    <property type="term" value="F:pentosyltransferase activity"/>
    <property type="evidence" value="ECO:0007669"/>
    <property type="project" value="TreeGrafter"/>
</dbReference>
<dbReference type="InterPro" id="IPR038731">
    <property type="entry name" value="RgtA/B/C-like"/>
</dbReference>
<comment type="caution">
    <text evidence="10">The sequence shown here is derived from an EMBL/GenBank/DDBJ whole genome shotgun (WGS) entry which is preliminary data.</text>
</comment>
<dbReference type="GO" id="GO:0009103">
    <property type="term" value="P:lipopolysaccharide biosynthetic process"/>
    <property type="evidence" value="ECO:0007669"/>
    <property type="project" value="UniProtKB-ARBA"/>
</dbReference>
<dbReference type="InterPro" id="IPR050297">
    <property type="entry name" value="LipidA_mod_glycosyltrf_83"/>
</dbReference>
<keyword evidence="3" id="KW-0328">Glycosyltransferase</keyword>
<evidence type="ECO:0000313" key="10">
    <source>
        <dbReference type="EMBL" id="NVN39248.1"/>
    </source>
</evidence>
<dbReference type="EMBL" id="JABXXR010000005">
    <property type="protein sequence ID" value="NVN39248.1"/>
    <property type="molecule type" value="Genomic_DNA"/>
</dbReference>
<dbReference type="Proteomes" id="UP000585665">
    <property type="component" value="Unassembled WGS sequence"/>
</dbReference>
<feature type="domain" description="Glycosyltransferase RgtA/B/C/D-like" evidence="9">
    <location>
        <begin position="74"/>
        <end position="238"/>
    </location>
</feature>
<keyword evidence="2" id="KW-1003">Cell membrane</keyword>
<dbReference type="PANTHER" id="PTHR33908:SF11">
    <property type="entry name" value="MEMBRANE PROTEIN"/>
    <property type="match status" value="1"/>
</dbReference>
<proteinExistence type="predicted"/>
<feature type="transmembrane region" description="Helical" evidence="8">
    <location>
        <begin position="155"/>
        <end position="171"/>
    </location>
</feature>
<evidence type="ECO:0000256" key="7">
    <source>
        <dbReference type="ARBA" id="ARBA00023136"/>
    </source>
</evidence>
<keyword evidence="7 8" id="KW-0472">Membrane</keyword>
<feature type="transmembrane region" description="Helical" evidence="8">
    <location>
        <begin position="191"/>
        <end position="208"/>
    </location>
</feature>
<protein>
    <submittedName>
        <fullName evidence="10">Glycosyltransferase family 39 protein</fullName>
    </submittedName>
</protein>
<feature type="transmembrane region" description="Helical" evidence="8">
    <location>
        <begin position="359"/>
        <end position="379"/>
    </location>
</feature>
<comment type="subcellular location">
    <subcellularLocation>
        <location evidence="1">Cell membrane</location>
        <topology evidence="1">Multi-pass membrane protein</topology>
    </subcellularLocation>
</comment>
<keyword evidence="5 8" id="KW-0812">Transmembrane</keyword>
<feature type="transmembrane region" description="Helical" evidence="8">
    <location>
        <begin position="97"/>
        <end position="116"/>
    </location>
</feature>
<evidence type="ECO:0000256" key="4">
    <source>
        <dbReference type="ARBA" id="ARBA00022679"/>
    </source>
</evidence>
<gene>
    <name evidence="10" type="ORF">HUK82_01535</name>
</gene>
<feature type="transmembrane region" description="Helical" evidence="8">
    <location>
        <begin position="220"/>
        <end position="240"/>
    </location>
</feature>
<evidence type="ECO:0000256" key="2">
    <source>
        <dbReference type="ARBA" id="ARBA00022475"/>
    </source>
</evidence>
<reference evidence="10 11" key="1">
    <citation type="submission" date="2020-06" db="EMBL/GenBank/DDBJ databases">
        <title>Description of novel acetic acid bacteria.</title>
        <authorList>
            <person name="Sombolestani A."/>
        </authorList>
    </citation>
    <scope>NUCLEOTIDE SEQUENCE [LARGE SCALE GENOMIC DNA]</scope>
    <source>
        <strain evidence="10 11">LMG 27010</strain>
    </source>
</reference>
<evidence type="ECO:0000256" key="1">
    <source>
        <dbReference type="ARBA" id="ARBA00004651"/>
    </source>
</evidence>
<feature type="transmembrane region" description="Helical" evidence="8">
    <location>
        <begin position="302"/>
        <end position="321"/>
    </location>
</feature>
<feature type="transmembrane region" description="Helical" evidence="8">
    <location>
        <begin position="333"/>
        <end position="352"/>
    </location>
</feature>